<comment type="caution">
    <text evidence="2">The sequence shown here is derived from an EMBL/GenBank/DDBJ whole genome shotgun (WGS) entry which is preliminary data.</text>
</comment>
<dbReference type="CDD" id="cd06850">
    <property type="entry name" value="biotinyl_domain"/>
    <property type="match status" value="1"/>
</dbReference>
<evidence type="ECO:0000313" key="2">
    <source>
        <dbReference type="EMBL" id="ERT68083.1"/>
    </source>
</evidence>
<evidence type="ECO:0000259" key="1">
    <source>
        <dbReference type="Pfam" id="PF00364"/>
    </source>
</evidence>
<dbReference type="STRING" id="1319815.HMPREF0202_02019"/>
<dbReference type="InterPro" id="IPR011053">
    <property type="entry name" value="Single_hybrid_motif"/>
</dbReference>
<protein>
    <submittedName>
        <fullName evidence="2">Biotin-requiring enzyme</fullName>
    </submittedName>
</protein>
<organism evidence="2 3">
    <name type="scientific">Cetobacterium somerae ATCC BAA-474</name>
    <dbReference type="NCBI Taxonomy" id="1319815"/>
    <lineage>
        <taxon>Bacteria</taxon>
        <taxon>Fusobacteriati</taxon>
        <taxon>Fusobacteriota</taxon>
        <taxon>Fusobacteriia</taxon>
        <taxon>Fusobacteriales</taxon>
        <taxon>Fusobacteriaceae</taxon>
        <taxon>Cetobacterium</taxon>
    </lineage>
</organism>
<accession>U7VBB3</accession>
<dbReference type="InterPro" id="IPR000089">
    <property type="entry name" value="Biotin_lipoyl"/>
</dbReference>
<evidence type="ECO:0000313" key="3">
    <source>
        <dbReference type="Proteomes" id="UP000017081"/>
    </source>
</evidence>
<reference evidence="2 3" key="1">
    <citation type="submission" date="2013-08" db="EMBL/GenBank/DDBJ databases">
        <authorList>
            <person name="Weinstock G."/>
            <person name="Sodergren E."/>
            <person name="Wylie T."/>
            <person name="Fulton L."/>
            <person name="Fulton R."/>
            <person name="Fronick C."/>
            <person name="O'Laughlin M."/>
            <person name="Godfrey J."/>
            <person name="Miner T."/>
            <person name="Herter B."/>
            <person name="Appelbaum E."/>
            <person name="Cordes M."/>
            <person name="Lek S."/>
            <person name="Wollam A."/>
            <person name="Pepin K.H."/>
            <person name="Palsikar V.B."/>
            <person name="Mitreva M."/>
            <person name="Wilson R.K."/>
        </authorList>
    </citation>
    <scope>NUCLEOTIDE SEQUENCE [LARGE SCALE GENOMIC DNA]</scope>
    <source>
        <strain evidence="2 3">ATCC BAA-474</strain>
    </source>
</reference>
<dbReference type="HOGENOM" id="CLU_016733_3_4_0"/>
<dbReference type="Gene3D" id="2.40.50.100">
    <property type="match status" value="1"/>
</dbReference>
<dbReference type="EMBL" id="AXZF01000083">
    <property type="protein sequence ID" value="ERT68083.1"/>
    <property type="molecule type" value="Genomic_DNA"/>
</dbReference>
<dbReference type="AlphaFoldDB" id="U7VBB3"/>
<name>U7VBB3_9FUSO</name>
<sequence length="141" mass="15698">MEELMKKEEFQIEDLINVLSECGLTEISYEENENLKIKIKKSPQPKVVMPKETPQPAKETGKKEENIKTVVSTGIGKYFYKDAVKIGDKIKVGQDLGYIYVMGLKTPLKSTVGGEVMEITVEDGGVVDYGKVLLKVKATAR</sequence>
<keyword evidence="3" id="KW-1185">Reference proteome</keyword>
<dbReference type="eggNOG" id="COG0511">
    <property type="taxonomic scope" value="Bacteria"/>
</dbReference>
<dbReference type="Proteomes" id="UP000017081">
    <property type="component" value="Unassembled WGS sequence"/>
</dbReference>
<proteinExistence type="predicted"/>
<feature type="domain" description="Lipoyl-binding" evidence="1">
    <location>
        <begin position="81"/>
        <end position="135"/>
    </location>
</feature>
<dbReference type="SUPFAM" id="SSF51230">
    <property type="entry name" value="Single hybrid motif"/>
    <property type="match status" value="1"/>
</dbReference>
<dbReference type="Pfam" id="PF00364">
    <property type="entry name" value="Biotin_lipoyl"/>
    <property type="match status" value="1"/>
</dbReference>
<gene>
    <name evidence="2" type="ORF">HMPREF0202_02019</name>
</gene>